<keyword evidence="3" id="KW-1185">Reference proteome</keyword>
<dbReference type="OrthoDB" id="1931260at2759"/>
<dbReference type="AlphaFoldDB" id="A0A835ALD2"/>
<gene>
    <name evidence="2" type="ORF">HU200_051355</name>
</gene>
<protein>
    <submittedName>
        <fullName evidence="2">Uncharacterized protein</fullName>
    </submittedName>
</protein>
<evidence type="ECO:0000313" key="3">
    <source>
        <dbReference type="Proteomes" id="UP000636709"/>
    </source>
</evidence>
<evidence type="ECO:0000256" key="1">
    <source>
        <dbReference type="SAM" id="MobiDB-lite"/>
    </source>
</evidence>
<organism evidence="2 3">
    <name type="scientific">Digitaria exilis</name>
    <dbReference type="NCBI Taxonomy" id="1010633"/>
    <lineage>
        <taxon>Eukaryota</taxon>
        <taxon>Viridiplantae</taxon>
        <taxon>Streptophyta</taxon>
        <taxon>Embryophyta</taxon>
        <taxon>Tracheophyta</taxon>
        <taxon>Spermatophyta</taxon>
        <taxon>Magnoliopsida</taxon>
        <taxon>Liliopsida</taxon>
        <taxon>Poales</taxon>
        <taxon>Poaceae</taxon>
        <taxon>PACMAD clade</taxon>
        <taxon>Panicoideae</taxon>
        <taxon>Panicodae</taxon>
        <taxon>Paniceae</taxon>
        <taxon>Anthephorinae</taxon>
        <taxon>Digitaria</taxon>
    </lineage>
</organism>
<feature type="compositionally biased region" description="Polar residues" evidence="1">
    <location>
        <begin position="303"/>
        <end position="325"/>
    </location>
</feature>
<name>A0A835ALD2_9POAL</name>
<feature type="region of interest" description="Disordered" evidence="1">
    <location>
        <begin position="17"/>
        <end position="90"/>
    </location>
</feature>
<dbReference type="Proteomes" id="UP000636709">
    <property type="component" value="Unassembled WGS sequence"/>
</dbReference>
<accession>A0A835ALD2</accession>
<feature type="compositionally biased region" description="Polar residues" evidence="1">
    <location>
        <begin position="217"/>
        <end position="227"/>
    </location>
</feature>
<dbReference type="PANTHER" id="PTHR33737">
    <property type="entry name" value="OS05G0121800 PROTEIN"/>
    <property type="match status" value="1"/>
</dbReference>
<evidence type="ECO:0000313" key="2">
    <source>
        <dbReference type="EMBL" id="KAF8669550.1"/>
    </source>
</evidence>
<reference evidence="2" key="1">
    <citation type="submission" date="2020-07" db="EMBL/GenBank/DDBJ databases">
        <title>Genome sequence and genetic diversity analysis of an under-domesticated orphan crop, white fonio (Digitaria exilis).</title>
        <authorList>
            <person name="Bennetzen J.L."/>
            <person name="Chen S."/>
            <person name="Ma X."/>
            <person name="Wang X."/>
            <person name="Yssel A.E.J."/>
            <person name="Chaluvadi S.R."/>
            <person name="Johnson M."/>
            <person name="Gangashetty P."/>
            <person name="Hamidou F."/>
            <person name="Sanogo M.D."/>
            <person name="Zwaenepoel A."/>
            <person name="Wallace J."/>
            <person name="Van De Peer Y."/>
            <person name="Van Deynze A."/>
        </authorList>
    </citation>
    <scope>NUCLEOTIDE SEQUENCE</scope>
    <source>
        <tissue evidence="2">Leaves</tissue>
    </source>
</reference>
<sequence length="456" mass="47125">MEALSLIDVSAEDDLLFDLATPPPAPAPPRHPDPTHGGSLVGAEAAPHVVPADGSPAAASRTADPDGVTEEQSAPERTESPKQRKVKKGVNLRKSLAWDSAFFTSEGSLSTQGSRLPGIVEEMRKSGDSTSTLDSEVWATESLDTQLFDSVRASIQKSLAKPNKVPGGPAGSSKPPKATANGPCIAGGVVNRPAAAKAANTSASRRLGRVTVEKSVALTSTNSSSCGLDTRDKAKTKSTLSNPIRTAQRVPVRSSSKPDTSRPLPPRSGSKIPTRGHVGRASPTISPHSSVDSMSSVISGASTASTIGKMSHTSESLNTLSPSLRKSNDCPLTPKLRPTTVKEGLSACADSSNASTDVTNQGKASPFEEINASKSKATKAVPVEAVKVGVDPLKVAKLEACLHQADLVVATDTPKENIPTDHQNVQANVDASSLVDLLTQKLSSISLGEATPNLAS</sequence>
<dbReference type="InterPro" id="IPR045882">
    <property type="entry name" value="GPT1/2"/>
</dbReference>
<proteinExistence type="predicted"/>
<dbReference type="GO" id="GO:0008017">
    <property type="term" value="F:microtubule binding"/>
    <property type="evidence" value="ECO:0007669"/>
    <property type="project" value="InterPro"/>
</dbReference>
<comment type="caution">
    <text evidence="2">The sequence shown here is derived from an EMBL/GenBank/DDBJ whole genome shotgun (WGS) entry which is preliminary data.</text>
</comment>
<feature type="compositionally biased region" description="Low complexity" evidence="1">
    <location>
        <begin position="286"/>
        <end position="302"/>
    </location>
</feature>
<dbReference type="EMBL" id="JACEFO010002270">
    <property type="protein sequence ID" value="KAF8669550.1"/>
    <property type="molecule type" value="Genomic_DNA"/>
</dbReference>
<feature type="region of interest" description="Disordered" evidence="1">
    <location>
        <begin position="159"/>
        <end position="333"/>
    </location>
</feature>
<dbReference type="PANTHER" id="PTHR33737:SF22">
    <property type="entry name" value="OS05G0121800 PROTEIN"/>
    <property type="match status" value="1"/>
</dbReference>